<name>A0A5C6DRN1_9BACT</name>
<reference evidence="1 2" key="1">
    <citation type="submission" date="2019-02" db="EMBL/GenBank/DDBJ databases">
        <title>Deep-cultivation of Planctomycetes and their phenomic and genomic characterization uncovers novel biology.</title>
        <authorList>
            <person name="Wiegand S."/>
            <person name="Jogler M."/>
            <person name="Boedeker C."/>
            <person name="Pinto D."/>
            <person name="Vollmers J."/>
            <person name="Rivas-Marin E."/>
            <person name="Kohn T."/>
            <person name="Peeters S.H."/>
            <person name="Heuer A."/>
            <person name="Rast P."/>
            <person name="Oberbeckmann S."/>
            <person name="Bunk B."/>
            <person name="Jeske O."/>
            <person name="Meyerdierks A."/>
            <person name="Storesund J.E."/>
            <person name="Kallscheuer N."/>
            <person name="Luecker S."/>
            <person name="Lage O.M."/>
            <person name="Pohl T."/>
            <person name="Merkel B.J."/>
            <person name="Hornburger P."/>
            <person name="Mueller R.-W."/>
            <person name="Bruemmer F."/>
            <person name="Labrenz M."/>
            <person name="Spormann A.M."/>
            <person name="Op Den Camp H."/>
            <person name="Overmann J."/>
            <person name="Amann R."/>
            <person name="Jetten M.S.M."/>
            <person name="Mascher T."/>
            <person name="Medema M.H."/>
            <person name="Devos D.P."/>
            <person name="Kaster A.-K."/>
            <person name="Ovreas L."/>
            <person name="Rohde M."/>
            <person name="Galperin M.Y."/>
            <person name="Jogler C."/>
        </authorList>
    </citation>
    <scope>NUCLEOTIDE SEQUENCE [LARGE SCALE GENOMIC DNA]</scope>
    <source>
        <strain evidence="1 2">Poly41</strain>
    </source>
</reference>
<keyword evidence="2" id="KW-1185">Reference proteome</keyword>
<proteinExistence type="predicted"/>
<evidence type="ECO:0000313" key="2">
    <source>
        <dbReference type="Proteomes" id="UP000319143"/>
    </source>
</evidence>
<dbReference type="AlphaFoldDB" id="A0A5C6DRN1"/>
<gene>
    <name evidence="1" type="ORF">Poly41_21460</name>
</gene>
<sequence length="137" mass="14029">MPAEVVLGLDATLSIDGAEITNVKDLTVNLEKAEADASTRASNGWRATVGTLKDASIEFTVLNKTSDTSFATLQALFMSGDPCEVSVSDAGGTLDLTCECMGFNVNQSLEEVVSADVTLKPTQSSSGTGMNASGGGT</sequence>
<dbReference type="Proteomes" id="UP000319143">
    <property type="component" value="Unassembled WGS sequence"/>
</dbReference>
<dbReference type="OrthoDB" id="274082at2"/>
<dbReference type="EMBL" id="SJPV01000003">
    <property type="protein sequence ID" value="TWU39322.1"/>
    <property type="molecule type" value="Genomic_DNA"/>
</dbReference>
<protein>
    <recommendedName>
        <fullName evidence="3">Phage major tail protein 2</fullName>
    </recommendedName>
</protein>
<dbReference type="Gene3D" id="4.10.410.40">
    <property type="match status" value="1"/>
</dbReference>
<evidence type="ECO:0000313" key="1">
    <source>
        <dbReference type="EMBL" id="TWU39322.1"/>
    </source>
</evidence>
<accession>A0A5C6DRN1</accession>
<organism evidence="1 2">
    <name type="scientific">Novipirellula artificiosorum</name>
    <dbReference type="NCBI Taxonomy" id="2528016"/>
    <lineage>
        <taxon>Bacteria</taxon>
        <taxon>Pseudomonadati</taxon>
        <taxon>Planctomycetota</taxon>
        <taxon>Planctomycetia</taxon>
        <taxon>Pirellulales</taxon>
        <taxon>Pirellulaceae</taxon>
        <taxon>Novipirellula</taxon>
    </lineage>
</organism>
<dbReference type="RefSeq" id="WP_146526072.1">
    <property type="nucleotide sequence ID" value="NZ_SJPV01000003.1"/>
</dbReference>
<comment type="caution">
    <text evidence="1">The sequence shown here is derived from an EMBL/GenBank/DDBJ whole genome shotgun (WGS) entry which is preliminary data.</text>
</comment>
<evidence type="ECO:0008006" key="3">
    <source>
        <dbReference type="Google" id="ProtNLM"/>
    </source>
</evidence>